<evidence type="ECO:0000256" key="3">
    <source>
        <dbReference type="ARBA" id="ARBA00022840"/>
    </source>
</evidence>
<dbReference type="InterPro" id="IPR027417">
    <property type="entry name" value="P-loop_NTPase"/>
</dbReference>
<evidence type="ECO:0000256" key="4">
    <source>
        <dbReference type="ARBA" id="ARBA00023012"/>
    </source>
</evidence>
<keyword evidence="5" id="KW-0805">Transcription regulation</keyword>
<evidence type="ECO:0000259" key="9">
    <source>
        <dbReference type="PROSITE" id="PS50110"/>
    </source>
</evidence>
<evidence type="ECO:0000256" key="2">
    <source>
        <dbReference type="ARBA" id="ARBA00022741"/>
    </source>
</evidence>
<dbReference type="Pfam" id="PF00072">
    <property type="entry name" value="Response_reg"/>
    <property type="match status" value="1"/>
</dbReference>
<dbReference type="InterPro" id="IPR011006">
    <property type="entry name" value="CheY-like_superfamily"/>
</dbReference>
<dbReference type="STRING" id="1581557.BN1208_0118"/>
<evidence type="ECO:0000256" key="7">
    <source>
        <dbReference type="PROSITE-ProRule" id="PRU00169"/>
    </source>
</evidence>
<organism evidence="10 11">
    <name type="scientific">Candidatus Methylopumilus planktonicus</name>
    <dbReference type="NCBI Taxonomy" id="1581557"/>
    <lineage>
        <taxon>Bacteria</taxon>
        <taxon>Pseudomonadati</taxon>
        <taxon>Pseudomonadota</taxon>
        <taxon>Betaproteobacteria</taxon>
        <taxon>Nitrosomonadales</taxon>
        <taxon>Methylophilaceae</taxon>
        <taxon>Candidatus Methylopumilus</taxon>
    </lineage>
</organism>
<evidence type="ECO:0000256" key="5">
    <source>
        <dbReference type="ARBA" id="ARBA00023015"/>
    </source>
</evidence>
<dbReference type="SUPFAM" id="SSF52172">
    <property type="entry name" value="CheY-like"/>
    <property type="match status" value="1"/>
</dbReference>
<evidence type="ECO:0000313" key="10">
    <source>
        <dbReference type="EMBL" id="CEZ19014.1"/>
    </source>
</evidence>
<keyword evidence="2" id="KW-0547">Nucleotide-binding</keyword>
<dbReference type="PROSITE" id="PS50045">
    <property type="entry name" value="SIGMA54_INTERACT_4"/>
    <property type="match status" value="1"/>
</dbReference>
<dbReference type="SUPFAM" id="SSF52540">
    <property type="entry name" value="P-loop containing nucleoside triphosphate hydrolases"/>
    <property type="match status" value="1"/>
</dbReference>
<dbReference type="PANTHER" id="PTHR32071">
    <property type="entry name" value="TRANSCRIPTIONAL REGULATORY PROTEIN"/>
    <property type="match status" value="1"/>
</dbReference>
<dbReference type="InterPro" id="IPR002078">
    <property type="entry name" value="Sigma_54_int"/>
</dbReference>
<dbReference type="GO" id="GO:0006355">
    <property type="term" value="P:regulation of DNA-templated transcription"/>
    <property type="evidence" value="ECO:0007669"/>
    <property type="project" value="InterPro"/>
</dbReference>
<dbReference type="OrthoDB" id="9808843at2"/>
<keyword evidence="3" id="KW-0067">ATP-binding</keyword>
<dbReference type="Pfam" id="PF14532">
    <property type="entry name" value="Sigma54_activ_2"/>
    <property type="match status" value="1"/>
</dbReference>
<dbReference type="EMBL" id="LN827929">
    <property type="protein sequence ID" value="CEZ19014.1"/>
    <property type="molecule type" value="Genomic_DNA"/>
</dbReference>
<evidence type="ECO:0000259" key="8">
    <source>
        <dbReference type="PROSITE" id="PS50045"/>
    </source>
</evidence>
<reference evidence="11" key="1">
    <citation type="submission" date="2014-12" db="EMBL/GenBank/DDBJ databases">
        <authorList>
            <person name="Salcher M.M."/>
        </authorList>
    </citation>
    <scope>NUCLEOTIDE SEQUENCE [LARGE SCALE GENOMIC DNA]</scope>
    <source>
        <strain evidence="11">MMS-10A-171</strain>
    </source>
</reference>
<dbReference type="PANTHER" id="PTHR32071:SF17">
    <property type="entry name" value="TRANSCRIPTIONAL REGULATOR (NTRC FAMILY)"/>
    <property type="match status" value="1"/>
</dbReference>
<dbReference type="GO" id="GO:0000160">
    <property type="term" value="P:phosphorelay signal transduction system"/>
    <property type="evidence" value="ECO:0007669"/>
    <property type="project" value="UniProtKB-KW"/>
</dbReference>
<feature type="domain" description="Response regulatory" evidence="9">
    <location>
        <begin position="5"/>
        <end position="120"/>
    </location>
</feature>
<dbReference type="RefSeq" id="WP_046486743.1">
    <property type="nucleotide sequence ID" value="NZ_LN827929.1"/>
</dbReference>
<dbReference type="GO" id="GO:0005524">
    <property type="term" value="F:ATP binding"/>
    <property type="evidence" value="ECO:0007669"/>
    <property type="project" value="UniProtKB-KW"/>
</dbReference>
<dbReference type="Gene3D" id="1.10.10.60">
    <property type="entry name" value="Homeodomain-like"/>
    <property type="match status" value="1"/>
</dbReference>
<dbReference type="KEGG" id="mbat:BN1208_0118"/>
<dbReference type="InterPro" id="IPR001789">
    <property type="entry name" value="Sig_transdc_resp-reg_receiver"/>
</dbReference>
<dbReference type="Proteomes" id="UP000064007">
    <property type="component" value="Chromosome 1"/>
</dbReference>
<keyword evidence="11" id="KW-1185">Reference proteome</keyword>
<feature type="domain" description="Sigma-54 factor interaction" evidence="8">
    <location>
        <begin position="135"/>
        <end position="331"/>
    </location>
</feature>
<evidence type="ECO:0000256" key="6">
    <source>
        <dbReference type="ARBA" id="ARBA00023163"/>
    </source>
</evidence>
<dbReference type="PROSITE" id="PS50110">
    <property type="entry name" value="RESPONSE_REGULATORY"/>
    <property type="match status" value="1"/>
</dbReference>
<evidence type="ECO:0000256" key="1">
    <source>
        <dbReference type="ARBA" id="ARBA00022553"/>
    </source>
</evidence>
<sequence length="428" mass="48519">MSIKKILVVDDELGIRELLRDILIDEGFEIFVAESATEARELKKSKMPDLILLDIWMPDCDGITLLKEWVNEKFLTSPVVMMSGHGTIDTALEATKIGAFDFLEKPITLQKLLKTVNEALKYANNLPKIEINLLNIGKSNVIQDLKKRLDKLVSLKTPLLLIGPQGGCAKICAQYLHPKNQPWIDVKDFEVVSNAPADLLDQHRGGSIFLNEISHLTKSQQKGLNLLISKAVNYDVRIICATSKSLTQAEDVDFDKRILNELLPGSLLLPSINEHKEDIPELASSILTMHLTKSDKSDYKVFDVAALNMMRAMNWLGDIEELESFVFNLMQTSLLEKITAEDVKRVANQFNLLHDKNKSSKKSKGTHDQGLDEIFNKSLRDARDEFERMYFKHHLNNDDQSMVKLSEVSGVERTHLYRKLKQLGIKVK</sequence>
<keyword evidence="6" id="KW-0804">Transcription</keyword>
<protein>
    <submittedName>
        <fullName evidence="10">Two component, sigma54 specific, transcriptional regulator, Fis family</fullName>
    </submittedName>
</protein>
<dbReference type="SUPFAM" id="SSF46689">
    <property type="entry name" value="Homeodomain-like"/>
    <property type="match status" value="1"/>
</dbReference>
<dbReference type="Gene3D" id="3.40.50.2300">
    <property type="match status" value="1"/>
</dbReference>
<dbReference type="InterPro" id="IPR058031">
    <property type="entry name" value="AAA_lid_NorR"/>
</dbReference>
<accession>A0A0D6ETE1</accession>
<keyword evidence="4" id="KW-0902">Two-component regulatory system</keyword>
<dbReference type="Gene3D" id="1.10.8.60">
    <property type="match status" value="1"/>
</dbReference>
<dbReference type="CDD" id="cd17550">
    <property type="entry name" value="REC_NtrX-like"/>
    <property type="match status" value="1"/>
</dbReference>
<keyword evidence="1 7" id="KW-0597">Phosphoprotein</keyword>
<dbReference type="InterPro" id="IPR009057">
    <property type="entry name" value="Homeodomain-like_sf"/>
</dbReference>
<proteinExistence type="predicted"/>
<dbReference type="Pfam" id="PF25601">
    <property type="entry name" value="AAA_lid_14"/>
    <property type="match status" value="1"/>
</dbReference>
<dbReference type="SMART" id="SM00448">
    <property type="entry name" value="REC"/>
    <property type="match status" value="1"/>
</dbReference>
<dbReference type="HOGENOM" id="CLU_000445_0_6_4"/>
<name>A0A0D6ETE1_9PROT</name>
<dbReference type="Gene3D" id="3.40.50.300">
    <property type="entry name" value="P-loop containing nucleotide triphosphate hydrolases"/>
    <property type="match status" value="1"/>
</dbReference>
<evidence type="ECO:0000313" key="11">
    <source>
        <dbReference type="Proteomes" id="UP000064007"/>
    </source>
</evidence>
<dbReference type="AlphaFoldDB" id="A0A0D6ETE1"/>
<feature type="modified residue" description="4-aspartylphosphate" evidence="7">
    <location>
        <position position="54"/>
    </location>
</feature>
<gene>
    <name evidence="10" type="ORF">BN1208_0118</name>
</gene>
<dbReference type="FunFam" id="3.40.50.2300:FF:000018">
    <property type="entry name" value="DNA-binding transcriptional regulator NtrC"/>
    <property type="match status" value="1"/>
</dbReference>